<comment type="caution">
    <text evidence="1">The sequence shown here is derived from an EMBL/GenBank/DDBJ whole genome shotgun (WGS) entry which is preliminary data.</text>
</comment>
<dbReference type="InterPro" id="IPR023214">
    <property type="entry name" value="HAD_sf"/>
</dbReference>
<dbReference type="GO" id="GO:0005829">
    <property type="term" value="C:cytosol"/>
    <property type="evidence" value="ECO:0007669"/>
    <property type="project" value="TreeGrafter"/>
</dbReference>
<dbReference type="AlphaFoldDB" id="A0A101PR42"/>
<reference evidence="1 2" key="1">
    <citation type="submission" date="2015-10" db="EMBL/GenBank/DDBJ databases">
        <title>Draft genome sequence of Streptomyces corchorusii DSM 40340, type strain for the species Streptomyces corchorusii.</title>
        <authorList>
            <person name="Ruckert C."/>
            <person name="Winkler A."/>
            <person name="Kalinowski J."/>
            <person name="Kampfer P."/>
            <person name="Glaeser S."/>
        </authorList>
    </citation>
    <scope>NUCLEOTIDE SEQUENCE [LARGE SCALE GENOMIC DNA]</scope>
    <source>
        <strain evidence="1 2">DSM 40340</strain>
    </source>
</reference>
<dbReference type="PANTHER" id="PTHR43434:SF1">
    <property type="entry name" value="PHOSPHOGLYCOLATE PHOSPHATASE"/>
    <property type="match status" value="1"/>
</dbReference>
<evidence type="ECO:0000313" key="2">
    <source>
        <dbReference type="Proteomes" id="UP000053398"/>
    </source>
</evidence>
<dbReference type="RefSeq" id="WP_059266773.1">
    <property type="nucleotide sequence ID" value="NZ_KQ948375.1"/>
</dbReference>
<evidence type="ECO:0000313" key="1">
    <source>
        <dbReference type="EMBL" id="KUN16130.1"/>
    </source>
</evidence>
<dbReference type="InterPro" id="IPR050155">
    <property type="entry name" value="HAD-like_hydrolase_sf"/>
</dbReference>
<dbReference type="GO" id="GO:0008967">
    <property type="term" value="F:phosphoglycolate phosphatase activity"/>
    <property type="evidence" value="ECO:0007669"/>
    <property type="project" value="TreeGrafter"/>
</dbReference>
<dbReference type="Gene3D" id="3.40.50.1000">
    <property type="entry name" value="HAD superfamily/HAD-like"/>
    <property type="match status" value="1"/>
</dbReference>
<sequence length="220" mass="23154">MSHTHGRSRVPFSAGPFVVGFDLDQTLLDTRPAVAAALGRAAAELRVRVDVDAAVARLGPPLHELLAEQLPADEARRCAERYRRVYPAYGLPHARLLPGARQAVRAVHDSGGQAVVITGQSESTARHHLRHEGLGIGVVAGGVWGVSKAEVLRARSADAYVGDHPADIQAAHSAGALGVAVTTGGHRAGDLAEADVVLSTLEMFPAWLTDAIETARRVGR</sequence>
<name>A0A101PR42_STRCK</name>
<accession>A0A101PR42</accession>
<organism evidence="1 2">
    <name type="scientific">Streptomyces corchorusii</name>
    <name type="common">Streptomyces chibaensis</name>
    <dbReference type="NCBI Taxonomy" id="1903"/>
    <lineage>
        <taxon>Bacteria</taxon>
        <taxon>Bacillati</taxon>
        <taxon>Actinomycetota</taxon>
        <taxon>Actinomycetes</taxon>
        <taxon>Kitasatosporales</taxon>
        <taxon>Streptomycetaceae</taxon>
        <taxon>Streptomyces</taxon>
    </lineage>
</organism>
<dbReference type="InterPro" id="IPR023198">
    <property type="entry name" value="PGP-like_dom2"/>
</dbReference>
<proteinExistence type="predicted"/>
<protein>
    <submittedName>
        <fullName evidence="1">Hydrolase</fullName>
    </submittedName>
</protein>
<dbReference type="SUPFAM" id="SSF56784">
    <property type="entry name" value="HAD-like"/>
    <property type="match status" value="1"/>
</dbReference>
<dbReference type="Gene3D" id="1.10.150.240">
    <property type="entry name" value="Putative phosphatase, domain 2"/>
    <property type="match status" value="1"/>
</dbReference>
<dbReference type="EMBL" id="LMWP01000062">
    <property type="protein sequence ID" value="KUN16130.1"/>
    <property type="molecule type" value="Genomic_DNA"/>
</dbReference>
<dbReference type="GO" id="GO:0006281">
    <property type="term" value="P:DNA repair"/>
    <property type="evidence" value="ECO:0007669"/>
    <property type="project" value="TreeGrafter"/>
</dbReference>
<gene>
    <name evidence="1" type="ORF">AQJ11_40675</name>
</gene>
<keyword evidence="1" id="KW-0378">Hydrolase</keyword>
<keyword evidence="2" id="KW-1185">Reference proteome</keyword>
<dbReference type="InterPro" id="IPR036412">
    <property type="entry name" value="HAD-like_sf"/>
</dbReference>
<dbReference type="Proteomes" id="UP000053398">
    <property type="component" value="Unassembled WGS sequence"/>
</dbReference>
<dbReference type="PANTHER" id="PTHR43434">
    <property type="entry name" value="PHOSPHOGLYCOLATE PHOSPHATASE"/>
    <property type="match status" value="1"/>
</dbReference>
<dbReference type="Pfam" id="PF12710">
    <property type="entry name" value="HAD"/>
    <property type="match status" value="1"/>
</dbReference>